<evidence type="ECO:0000313" key="14">
    <source>
        <dbReference type="EMBL" id="CAH0391924.1"/>
    </source>
</evidence>
<keyword evidence="2" id="KW-0540">Nuclease</keyword>
<dbReference type="SMART" id="SM00484">
    <property type="entry name" value="XPGI"/>
    <property type="match status" value="1"/>
</dbReference>
<dbReference type="InterPro" id="IPR006086">
    <property type="entry name" value="XPG-I_dom"/>
</dbReference>
<dbReference type="Proteomes" id="UP001152759">
    <property type="component" value="Chromosome 6"/>
</dbReference>
<keyword evidence="7" id="KW-0460">Magnesium</keyword>
<evidence type="ECO:0000256" key="6">
    <source>
        <dbReference type="ARBA" id="ARBA00022801"/>
    </source>
</evidence>
<dbReference type="GO" id="GO:0008821">
    <property type="term" value="F:crossover junction DNA endonuclease activity"/>
    <property type="evidence" value="ECO:0007669"/>
    <property type="project" value="UniProtKB-ARBA"/>
</dbReference>
<keyword evidence="8" id="KW-0234">DNA repair</keyword>
<dbReference type="PROSITE" id="PS50013">
    <property type="entry name" value="CHROMO_2"/>
    <property type="match status" value="1"/>
</dbReference>
<dbReference type="Gene3D" id="1.10.150.20">
    <property type="entry name" value="5' to 3' exonuclease, C-terminal subdomain"/>
    <property type="match status" value="1"/>
</dbReference>
<evidence type="ECO:0000256" key="9">
    <source>
        <dbReference type="ARBA" id="ARBA00023242"/>
    </source>
</evidence>
<evidence type="ECO:0000256" key="8">
    <source>
        <dbReference type="ARBA" id="ARBA00023204"/>
    </source>
</evidence>
<dbReference type="SMART" id="SM00485">
    <property type="entry name" value="XPGN"/>
    <property type="match status" value="1"/>
</dbReference>
<dbReference type="InterPro" id="IPR006085">
    <property type="entry name" value="XPG_DNA_repair_N"/>
</dbReference>
<evidence type="ECO:0000313" key="15">
    <source>
        <dbReference type="Proteomes" id="UP001152759"/>
    </source>
</evidence>
<evidence type="ECO:0000256" key="12">
    <source>
        <dbReference type="SAM" id="Phobius"/>
    </source>
</evidence>
<dbReference type="InterPro" id="IPR029060">
    <property type="entry name" value="PIN-like_dom_sf"/>
</dbReference>
<dbReference type="InterPro" id="IPR000953">
    <property type="entry name" value="Chromo/chromo_shadow_dom"/>
</dbReference>
<dbReference type="InterPro" id="IPR041012">
    <property type="entry name" value="GEN_chromo"/>
</dbReference>
<dbReference type="FunFam" id="1.10.150.20:FF:000030">
    <property type="entry name" value="Flap endonuclease GEN-like 1"/>
    <property type="match status" value="1"/>
</dbReference>
<dbReference type="Pfam" id="PF18704">
    <property type="entry name" value="Chromo_2"/>
    <property type="match status" value="1"/>
</dbReference>
<feature type="region of interest" description="Disordered" evidence="11">
    <location>
        <begin position="92"/>
        <end position="117"/>
    </location>
</feature>
<reference evidence="14" key="1">
    <citation type="submission" date="2021-12" db="EMBL/GenBank/DDBJ databases">
        <authorList>
            <person name="King R."/>
        </authorList>
    </citation>
    <scope>NUCLEOTIDE SEQUENCE</scope>
</reference>
<feature type="transmembrane region" description="Helical" evidence="12">
    <location>
        <begin position="55"/>
        <end position="73"/>
    </location>
</feature>
<protein>
    <recommendedName>
        <fullName evidence="13">Chromo domain-containing protein</fullName>
    </recommendedName>
</protein>
<evidence type="ECO:0000256" key="11">
    <source>
        <dbReference type="SAM" id="MobiDB-lite"/>
    </source>
</evidence>
<dbReference type="InterPro" id="IPR036279">
    <property type="entry name" value="5-3_exonuclease_C_sf"/>
</dbReference>
<dbReference type="SUPFAM" id="SSF88723">
    <property type="entry name" value="PIN domain-like"/>
    <property type="match status" value="1"/>
</dbReference>
<dbReference type="CDD" id="cd09869">
    <property type="entry name" value="PIN_GEN1"/>
    <property type="match status" value="1"/>
</dbReference>
<dbReference type="InterPro" id="IPR006084">
    <property type="entry name" value="XPG/Rad2"/>
</dbReference>
<keyword evidence="4" id="KW-0255">Endonuclease</keyword>
<dbReference type="Pfam" id="PF00752">
    <property type="entry name" value="XPG_N"/>
    <property type="match status" value="1"/>
</dbReference>
<evidence type="ECO:0000256" key="7">
    <source>
        <dbReference type="ARBA" id="ARBA00022842"/>
    </source>
</evidence>
<evidence type="ECO:0000256" key="2">
    <source>
        <dbReference type="ARBA" id="ARBA00022722"/>
    </source>
</evidence>
<evidence type="ECO:0000259" key="13">
    <source>
        <dbReference type="PROSITE" id="PS50013"/>
    </source>
</evidence>
<name>A0A9P0F854_BEMTA</name>
<feature type="domain" description="Chromo" evidence="13">
    <location>
        <begin position="358"/>
        <end position="406"/>
    </location>
</feature>
<dbReference type="AlphaFoldDB" id="A0A9P0F854"/>
<evidence type="ECO:0000256" key="3">
    <source>
        <dbReference type="ARBA" id="ARBA00022723"/>
    </source>
</evidence>
<evidence type="ECO:0000256" key="1">
    <source>
        <dbReference type="ARBA" id="ARBA00001946"/>
    </source>
</evidence>
<dbReference type="GO" id="GO:0006281">
    <property type="term" value="P:DNA repair"/>
    <property type="evidence" value="ECO:0007669"/>
    <property type="project" value="UniProtKB-KW"/>
</dbReference>
<keyword evidence="15" id="KW-1185">Reference proteome</keyword>
<keyword evidence="12" id="KW-0472">Membrane</keyword>
<comment type="cofactor">
    <cofactor evidence="1">
        <name>Mg(2+)</name>
        <dbReference type="ChEBI" id="CHEBI:18420"/>
    </cofactor>
</comment>
<evidence type="ECO:0000256" key="10">
    <source>
        <dbReference type="ARBA" id="ARBA00038112"/>
    </source>
</evidence>
<keyword evidence="5" id="KW-0227">DNA damage</keyword>
<proteinExistence type="inferred from homology"/>
<dbReference type="Pfam" id="PF00867">
    <property type="entry name" value="XPG_I"/>
    <property type="match status" value="1"/>
</dbReference>
<dbReference type="Gene3D" id="3.40.50.1010">
    <property type="entry name" value="5'-nuclease"/>
    <property type="match status" value="1"/>
</dbReference>
<accession>A0A9P0F854</accession>
<organism evidence="14 15">
    <name type="scientific">Bemisia tabaci</name>
    <name type="common">Sweetpotato whitefly</name>
    <name type="synonym">Aleurodes tabaci</name>
    <dbReference type="NCBI Taxonomy" id="7038"/>
    <lineage>
        <taxon>Eukaryota</taxon>
        <taxon>Metazoa</taxon>
        <taxon>Ecdysozoa</taxon>
        <taxon>Arthropoda</taxon>
        <taxon>Hexapoda</taxon>
        <taxon>Insecta</taxon>
        <taxon>Pterygota</taxon>
        <taxon>Neoptera</taxon>
        <taxon>Paraneoptera</taxon>
        <taxon>Hemiptera</taxon>
        <taxon>Sternorrhyncha</taxon>
        <taxon>Aleyrodoidea</taxon>
        <taxon>Aleyrodidae</taxon>
        <taxon>Aleyrodinae</taxon>
        <taxon>Bemisia</taxon>
    </lineage>
</organism>
<keyword evidence="12" id="KW-0812">Transmembrane</keyword>
<gene>
    <name evidence="14" type="ORF">BEMITA_LOCUS10495</name>
</gene>
<dbReference type="EMBL" id="OU963867">
    <property type="protein sequence ID" value="CAH0391924.1"/>
    <property type="molecule type" value="Genomic_DNA"/>
</dbReference>
<keyword evidence="3" id="KW-0479">Metal-binding</keyword>
<keyword evidence="6" id="KW-0378">Hydrolase</keyword>
<feature type="region of interest" description="Disordered" evidence="11">
    <location>
        <begin position="748"/>
        <end position="767"/>
    </location>
</feature>
<dbReference type="SUPFAM" id="SSF47807">
    <property type="entry name" value="5' to 3' exonuclease, C-terminal subdomain"/>
    <property type="match status" value="1"/>
</dbReference>
<feature type="compositionally biased region" description="Polar residues" evidence="11">
    <location>
        <begin position="95"/>
        <end position="108"/>
    </location>
</feature>
<keyword evidence="9" id="KW-0539">Nucleus</keyword>
<dbReference type="KEGG" id="btab:109042429"/>
<comment type="similarity">
    <text evidence="10">Belongs to the XPG/RAD2 endonuclease family. GEN subfamily.</text>
</comment>
<dbReference type="GO" id="GO:0046872">
    <property type="term" value="F:metal ion binding"/>
    <property type="evidence" value="ECO:0007669"/>
    <property type="project" value="UniProtKB-KW"/>
</dbReference>
<keyword evidence="12" id="KW-1133">Transmembrane helix</keyword>
<dbReference type="PANTHER" id="PTHR11081">
    <property type="entry name" value="FLAP ENDONUCLEASE FAMILY MEMBER"/>
    <property type="match status" value="1"/>
</dbReference>
<dbReference type="PRINTS" id="PR00853">
    <property type="entry name" value="XPGRADSUPER"/>
</dbReference>
<evidence type="ECO:0000256" key="5">
    <source>
        <dbReference type="ARBA" id="ARBA00022763"/>
    </source>
</evidence>
<dbReference type="GO" id="GO:0017108">
    <property type="term" value="F:5'-flap endonuclease activity"/>
    <property type="evidence" value="ECO:0007669"/>
    <property type="project" value="UniProtKB-ARBA"/>
</dbReference>
<dbReference type="GO" id="GO:0000400">
    <property type="term" value="F:four-way junction DNA binding"/>
    <property type="evidence" value="ECO:0007669"/>
    <property type="project" value="UniProtKB-ARBA"/>
</dbReference>
<sequence>MGVKDLWTIISPICERKSLWEFQDKCIAIDLSCWICDSQNVTDNRAQPNMYLRNLFFRISYLLLHGILPIFILEGNAPELKHDTIEQRKNARLKGSQNYNAPSGNNPPGDSKKGNRSRLKGIQTQCAELFTCMGVPFVRSSGEAEALCAQLNRVKIASGVISEDSDCFLYGARTVYRNFNLSSNAGASVDVYQMSIIEEKLNIGRNKMIALSLLLGCDYQGKGVQGIGKESALKFLENLTEEEILPRLKKWRTNKYLDAVEKDKKLLSSDPLLKLEVKIRQKALEDPSFPSADIIAEFLKENENLKSQKFSWERPSLAKFLSIAGRKLKWEDDYAIEKFLPVLTRWQLLHGNPEKPVVELEKIIKKRKPRGIASYEISWKSFTVTTIEPEELVHKMFREAVEQYEELNCKGSKKKQQVKKDKILKEVSNRNNTVENSQAKKTKEKNAKKTTVGKGIQTLDKFLVKLNNLSLVDDSEGITSNDVNEKPTLNQSIVSDTFEEENYCDYADTYYYENVTSPRESGYSPPCNSSRNVKHSFEDVAQKNSSISKLSDSASDLQTNTHSTTDNTVLDESAFFRKLNLSIVKESDQSRVSNNVSMVSCNFDHQNIDSVYYFESQEVDGDECKEEKFEPTDNVIPEIPNDFKSSENVDLLTKKVDFENEISSSGEKESRGFKNIELSQQLNDVSMLSCDFQQDKNLSFQADVKSDSSVCNNYSPMVVSPMRFLNPEANEESDQQYLILQENNNDQSTVMKSSTPISKSSKSELGSGIPTLTSGKKTWVSKFHQKCAINDSITASDFECEADDISDLSDIVENIVQRKIN</sequence>
<evidence type="ECO:0000256" key="4">
    <source>
        <dbReference type="ARBA" id="ARBA00022759"/>
    </source>
</evidence>
<feature type="region of interest" description="Disordered" evidence="11">
    <location>
        <begin position="429"/>
        <end position="449"/>
    </location>
</feature>
<dbReference type="PANTHER" id="PTHR11081:SF70">
    <property type="entry name" value="FLAP ENDONUCLEASE GEN HOMOLOG 1"/>
    <property type="match status" value="1"/>
</dbReference>